<accession>A0AAV3RIW8</accession>
<dbReference type="PANTHER" id="PTHR36811">
    <property type="entry name" value="OS08G0444440 PROTEIN"/>
    <property type="match status" value="1"/>
</dbReference>
<dbReference type="AlphaFoldDB" id="A0AAV3RIW8"/>
<reference evidence="2 3" key="1">
    <citation type="submission" date="2024-01" db="EMBL/GenBank/DDBJ databases">
        <title>The complete chloroplast genome sequence of Lithospermum erythrorhizon: insights into the phylogenetic relationship among Boraginaceae species and the maternal lineages of purple gromwells.</title>
        <authorList>
            <person name="Okada T."/>
            <person name="Watanabe K."/>
        </authorList>
    </citation>
    <scope>NUCLEOTIDE SEQUENCE [LARGE SCALE GENOMIC DNA]</scope>
</reference>
<keyword evidence="3" id="KW-1185">Reference proteome</keyword>
<feature type="region of interest" description="Disordered" evidence="1">
    <location>
        <begin position="106"/>
        <end position="128"/>
    </location>
</feature>
<dbReference type="Proteomes" id="UP001454036">
    <property type="component" value="Unassembled WGS sequence"/>
</dbReference>
<dbReference type="EMBL" id="BAABME010010091">
    <property type="protein sequence ID" value="GAA0176354.1"/>
    <property type="molecule type" value="Genomic_DNA"/>
</dbReference>
<comment type="caution">
    <text evidence="2">The sequence shown here is derived from an EMBL/GenBank/DDBJ whole genome shotgun (WGS) entry which is preliminary data.</text>
</comment>
<proteinExistence type="predicted"/>
<gene>
    <name evidence="2" type="ORF">LIER_29361</name>
</gene>
<evidence type="ECO:0000313" key="2">
    <source>
        <dbReference type="EMBL" id="GAA0176354.1"/>
    </source>
</evidence>
<organism evidence="2 3">
    <name type="scientific">Lithospermum erythrorhizon</name>
    <name type="common">Purple gromwell</name>
    <name type="synonym">Lithospermum officinale var. erythrorhizon</name>
    <dbReference type="NCBI Taxonomy" id="34254"/>
    <lineage>
        <taxon>Eukaryota</taxon>
        <taxon>Viridiplantae</taxon>
        <taxon>Streptophyta</taxon>
        <taxon>Embryophyta</taxon>
        <taxon>Tracheophyta</taxon>
        <taxon>Spermatophyta</taxon>
        <taxon>Magnoliopsida</taxon>
        <taxon>eudicotyledons</taxon>
        <taxon>Gunneridae</taxon>
        <taxon>Pentapetalae</taxon>
        <taxon>asterids</taxon>
        <taxon>lamiids</taxon>
        <taxon>Boraginales</taxon>
        <taxon>Boraginaceae</taxon>
        <taxon>Boraginoideae</taxon>
        <taxon>Lithospermeae</taxon>
        <taxon>Lithospermum</taxon>
    </lineage>
</organism>
<evidence type="ECO:0000256" key="1">
    <source>
        <dbReference type="SAM" id="MobiDB-lite"/>
    </source>
</evidence>
<dbReference type="PANTHER" id="PTHR36811:SF2">
    <property type="entry name" value="OS08G0444440 PROTEIN"/>
    <property type="match status" value="1"/>
</dbReference>
<evidence type="ECO:0000313" key="3">
    <source>
        <dbReference type="Proteomes" id="UP001454036"/>
    </source>
</evidence>
<name>A0AAV3RIW8_LITER</name>
<feature type="compositionally biased region" description="Basic and acidic residues" evidence="1">
    <location>
        <begin position="113"/>
        <end position="128"/>
    </location>
</feature>
<feature type="region of interest" description="Disordered" evidence="1">
    <location>
        <begin position="165"/>
        <end position="195"/>
    </location>
</feature>
<protein>
    <submittedName>
        <fullName evidence="2">Uncharacterized protein</fullName>
    </submittedName>
</protein>
<sequence length="195" mass="22121">MAKKIKKVVNVLKKKPMKYDNKRKQFLLKILQYLESDNYMFASLFSPNCSNTFAPEPEGILENVSTREEGEVVKADVEDYVNSDCYLYAPLIMPQPWLKASGCISGGSKGTRQHTESMKKQSEDRPGEKERIICEDKLLSSYPRTKNTVVTRKISKNETVKQILRSPSEPDKVPPITRGRRAATSSKKVVFASEN</sequence>